<evidence type="ECO:0000256" key="8">
    <source>
        <dbReference type="ARBA" id="ARBA00022676"/>
    </source>
</evidence>
<dbReference type="GO" id="GO:0005975">
    <property type="term" value="P:carbohydrate metabolic process"/>
    <property type="evidence" value="ECO:0007669"/>
    <property type="project" value="InterPro"/>
</dbReference>
<dbReference type="FunFam" id="2.30.29.30:FF:000303">
    <property type="entry name" value="Sterol 3-beta-glucosyltransferase"/>
    <property type="match status" value="1"/>
</dbReference>
<keyword evidence="14" id="KW-0472">Membrane</keyword>
<evidence type="ECO:0000256" key="11">
    <source>
        <dbReference type="ARBA" id="ARBA00022955"/>
    </source>
</evidence>
<keyword evidence="23" id="KW-1185">Reference proteome</keyword>
<evidence type="ECO:0000256" key="17">
    <source>
        <dbReference type="ARBA" id="ARBA00029843"/>
    </source>
</evidence>
<feature type="compositionally biased region" description="Basic and acidic residues" evidence="20">
    <location>
        <begin position="677"/>
        <end position="699"/>
    </location>
</feature>
<dbReference type="FunFam" id="2.30.29.30:FF:000391">
    <property type="entry name" value="Sterol 3-beta-glucosyltransferase"/>
    <property type="match status" value="1"/>
</dbReference>
<feature type="compositionally biased region" description="Pro residues" evidence="20">
    <location>
        <begin position="773"/>
        <end position="783"/>
    </location>
</feature>
<dbReference type="GO" id="GO:0005737">
    <property type="term" value="C:cytoplasm"/>
    <property type="evidence" value="ECO:0007669"/>
    <property type="project" value="UniProtKB-SubCell"/>
</dbReference>
<dbReference type="SUPFAM" id="SSF53756">
    <property type="entry name" value="UDP-Glycosyltransferase/glycogen phosphorylase"/>
    <property type="match status" value="1"/>
</dbReference>
<feature type="compositionally biased region" description="Basic and acidic residues" evidence="20">
    <location>
        <begin position="1449"/>
        <end position="1461"/>
    </location>
</feature>
<feature type="compositionally biased region" description="Polar residues" evidence="20">
    <location>
        <begin position="1689"/>
        <end position="1699"/>
    </location>
</feature>
<feature type="region of interest" description="Disordered" evidence="20">
    <location>
        <begin position="1"/>
        <end position="351"/>
    </location>
</feature>
<evidence type="ECO:0000313" key="22">
    <source>
        <dbReference type="EMBL" id="KAG0663091.1"/>
    </source>
</evidence>
<feature type="compositionally biased region" description="Basic and acidic residues" evidence="20">
    <location>
        <begin position="186"/>
        <end position="199"/>
    </location>
</feature>
<feature type="compositionally biased region" description="Basic and acidic residues" evidence="20">
    <location>
        <begin position="1076"/>
        <end position="1106"/>
    </location>
</feature>
<dbReference type="PANTHER" id="PTHR48050">
    <property type="entry name" value="STEROL 3-BETA-GLUCOSYLTRANSFERASE"/>
    <property type="match status" value="1"/>
</dbReference>
<keyword evidence="13" id="KW-0443">Lipid metabolism</keyword>
<name>A0A9P6W5G4_RHOMI</name>
<evidence type="ECO:0000256" key="19">
    <source>
        <dbReference type="ARBA" id="ARBA00049453"/>
    </source>
</evidence>
<keyword evidence="15" id="KW-1207">Sterol metabolism</keyword>
<comment type="catalytic activity">
    <reaction evidence="19">
        <text>a sterol + UDP-alpha-D-glucose = a sterol 3-beta-D-glucoside + UDP + H(+)</text>
        <dbReference type="Rhea" id="RHEA:22724"/>
        <dbReference type="ChEBI" id="CHEBI:15378"/>
        <dbReference type="ChEBI" id="CHEBI:15889"/>
        <dbReference type="ChEBI" id="CHEBI:37424"/>
        <dbReference type="ChEBI" id="CHEBI:58223"/>
        <dbReference type="ChEBI" id="CHEBI:58885"/>
        <dbReference type="EC" id="2.4.1.173"/>
    </reaction>
    <physiologicalReaction direction="left-to-right" evidence="19">
        <dbReference type="Rhea" id="RHEA:22725"/>
    </physiologicalReaction>
</comment>
<dbReference type="InterPro" id="IPR004276">
    <property type="entry name" value="GlycoTrans_28_N"/>
</dbReference>
<dbReference type="Proteomes" id="UP000777482">
    <property type="component" value="Unassembled WGS sequence"/>
</dbReference>
<feature type="region of interest" description="Disordered" evidence="20">
    <location>
        <begin position="1589"/>
        <end position="1736"/>
    </location>
</feature>
<feature type="compositionally biased region" description="Polar residues" evidence="20">
    <location>
        <begin position="795"/>
        <end position="806"/>
    </location>
</feature>
<dbReference type="PANTHER" id="PTHR48050:SF25">
    <property type="entry name" value="STEROL 3-BETA-GLUCOSYLTRANSFERASE"/>
    <property type="match status" value="1"/>
</dbReference>
<feature type="compositionally biased region" description="Polar residues" evidence="20">
    <location>
        <begin position="152"/>
        <end position="162"/>
    </location>
</feature>
<keyword evidence="8" id="KW-0328">Glycosyltransferase</keyword>
<dbReference type="FunFam" id="3.40.50.2000:FF:000029">
    <property type="entry name" value="Sterol 3-beta-glucosyltransferase"/>
    <property type="match status" value="1"/>
</dbReference>
<keyword evidence="7" id="KW-0444">Lipid biosynthesis</keyword>
<feature type="compositionally biased region" description="Basic and acidic residues" evidence="20">
    <location>
        <begin position="299"/>
        <end position="312"/>
    </location>
</feature>
<dbReference type="InterPro" id="IPR004182">
    <property type="entry name" value="GRAM"/>
</dbReference>
<dbReference type="CDD" id="cd13215">
    <property type="entry name" value="PH-GRAM1_AGT26"/>
    <property type="match status" value="1"/>
</dbReference>
<dbReference type="InterPro" id="IPR001849">
    <property type="entry name" value="PH_domain"/>
</dbReference>
<dbReference type="InterPro" id="IPR011993">
    <property type="entry name" value="PH-like_dom_sf"/>
</dbReference>
<evidence type="ECO:0000256" key="4">
    <source>
        <dbReference type="ARBA" id="ARBA00012650"/>
    </source>
</evidence>
<evidence type="ECO:0000259" key="21">
    <source>
        <dbReference type="PROSITE" id="PS50003"/>
    </source>
</evidence>
<dbReference type="InterPro" id="IPR050426">
    <property type="entry name" value="Glycosyltransferase_28"/>
</dbReference>
<dbReference type="PROSITE" id="PS50003">
    <property type="entry name" value="PH_DOMAIN"/>
    <property type="match status" value="1"/>
</dbReference>
<evidence type="ECO:0000256" key="14">
    <source>
        <dbReference type="ARBA" id="ARBA00023136"/>
    </source>
</evidence>
<comment type="subcellular location">
    <subcellularLocation>
        <location evidence="2">Cytoplasm</location>
    </subcellularLocation>
    <subcellularLocation>
        <location evidence="1">Membrane</location>
        <topology evidence="1">Peripheral membrane protein</topology>
    </subcellularLocation>
</comment>
<feature type="region of interest" description="Disordered" evidence="20">
    <location>
        <begin position="394"/>
        <end position="414"/>
    </location>
</feature>
<evidence type="ECO:0000256" key="15">
    <source>
        <dbReference type="ARBA" id="ARBA00023166"/>
    </source>
</evidence>
<evidence type="ECO:0000256" key="10">
    <source>
        <dbReference type="ARBA" id="ARBA00022737"/>
    </source>
</evidence>
<feature type="compositionally biased region" description="Low complexity" evidence="20">
    <location>
        <begin position="86"/>
        <end position="100"/>
    </location>
</feature>
<dbReference type="Pfam" id="PF00169">
    <property type="entry name" value="PH"/>
    <property type="match status" value="1"/>
</dbReference>
<evidence type="ECO:0000256" key="5">
    <source>
        <dbReference type="ARBA" id="ARBA00017894"/>
    </source>
</evidence>
<evidence type="ECO:0000256" key="13">
    <source>
        <dbReference type="ARBA" id="ARBA00023098"/>
    </source>
</evidence>
<dbReference type="GO" id="GO:0016906">
    <property type="term" value="F:sterol 3-beta-glucosyltransferase activity"/>
    <property type="evidence" value="ECO:0007669"/>
    <property type="project" value="UniProtKB-EC"/>
</dbReference>
<dbReference type="Gene3D" id="3.40.50.2000">
    <property type="entry name" value="Glycogen Phosphorylase B"/>
    <property type="match status" value="2"/>
</dbReference>
<dbReference type="SUPFAM" id="SSF50729">
    <property type="entry name" value="PH domain-like"/>
    <property type="match status" value="1"/>
</dbReference>
<feature type="compositionally biased region" description="Low complexity" evidence="20">
    <location>
        <begin position="722"/>
        <end position="763"/>
    </location>
</feature>
<keyword evidence="12" id="KW-0756">Sterol biosynthesis</keyword>
<dbReference type="SMART" id="SM00233">
    <property type="entry name" value="PH"/>
    <property type="match status" value="1"/>
</dbReference>
<evidence type="ECO:0000256" key="12">
    <source>
        <dbReference type="ARBA" id="ARBA00023011"/>
    </source>
</evidence>
<feature type="compositionally biased region" description="Gly residues" evidence="20">
    <location>
        <begin position="59"/>
        <end position="71"/>
    </location>
</feature>
<feature type="compositionally biased region" description="Basic and acidic residues" evidence="20">
    <location>
        <begin position="265"/>
        <end position="283"/>
    </location>
</feature>
<feature type="compositionally biased region" description="Low complexity" evidence="20">
    <location>
        <begin position="1718"/>
        <end position="1729"/>
    </location>
</feature>
<sequence length="1736" mass="191506">MAQVPHEASQRPGTPPAAVEPQRPSAARSHSAVVEPDADYQRHTQDLKDNAENDELAGRGKGGQRFGGMGQAGYRDGEPRDDEEPQPGGMMAQAGAQQPATHTSTAGTGTRIVRSPSPASSLSGSSSDSDTSDDALSSDEESRAAAAAVATQQQKNRTSSGLIDTEAEMGIGGAGYGKMAVSLDEGEQRRREKERRDQATAENQSKGSKFWPGGSKSYSGGGMGPGYMRMIHALAEEDKEAERKARHERRKHRHHLRKHRHGGDHKKGDEEGEKSPSDEDHAKFASPPEHAATTPTLARTEECESKESDPARDFAAAEQRKKARKQEKKDRRAERERDGETDMASSSLLAIHRPIEQRRRTMSDVREADEERERAPVDQAKVDEIEREQGEYERKYPGMGSRQETSTSVASVDTVERREKLSEKLMDVFGLDEAEEVVAEYPCWLFRSILLQGYLYITAGHLCFYAYLAQKEGATIRSGSLSVRGSKTRRYHKHWLILKDNILSWYPSSADPYFPDGHIDLHYCISVEESTFHKHHFKVATADKRWHFSADSEASRNEWVKAIKKVVFRCQNEGESVKIAIPLETIVDVEKTSSLEFAEMIRVRVYDADEGYSLDEYYLSYFKDLDGALNRINAVVDAFRIHHPQGQGEKAPLPPAAAHEDVEDTTKTTTADIGEVDDYRTHPRQDEGQQQQDDHELKRSRSRSKSIGARVSSLLSGKSRNKSSPSDQKSVSDSASVKSVPASVRSVPASVKSVASSTSTESSHASKRKGPAWVPPPKAPPILIPDSAKAPPSGAPTSGSVSTLRPPQSEAELQGDDVAVEGASPLVAMAGSLPASVGDSPVMESDGTCPNLAPTVENQPHGSGAAATSDETLAPRDPMHAHQAHTYPPGPAPARGSDADADEAHPPARSSTLSKIFSGPGNGGRKILETVTSSSLPGRRKRKESVSDRSLIEEPRTVKEVDEFRKTFGLGDKEELLHDWPAFLFRGLPISGHAYLSDNYFCFRSAGLLATRTKMILPISDVIGVSKHRSYRIGYSGLVIVIKGHEEVFLELSSAERRDACMKALEEQRDLVKQRKKLEKEKGDKQDDEHRELRELVDLSATKDTELSSPDMPHPQSEAIPSQPPIMFSSTTSDFVTFRPEKPLRFTCLTIGSRGDVQPYIALCKGLMAQGHHCKIASHGEYQKWVEGHGIDFAPVGGDPAELMQLMISHDFFTISFMKEAVSKFRGWLDDLLDSAWEGCQNSDVLIESPSAIAGYHIAEALQIPYYRAFTMPWSRTRAYPHAFAVPEVHMGGGYNYMTYTMFDQVFWRATSGQVNRWRKNTLKIRATNLEAMQQHKIPFLYNFSPVVVPPPLDWRENVHVTGYWWLDNPDDSKAKKWEPPQDLLDWMEEAKSKNKKVVFVGFGSIIIPDPLEMTRVVVESAEKAGVYAIVAKGWSDRQKGDEGEDSEEAKKKREQSEEKHRKLMDKPFIFPVKSIPHDWLFPRIAAAVHHGGAGTTGASLRAGLPTIIKPFFGDQHFYADRVETLGIGSHITNFTVDNLTEALKKATEDEKEIERARLAGEEIRKEDGVATAIECIYRDLEYARSLVPKPSERGKDGVPLESAPEDNDDESDDGLTSSAEEAMEEEKEARKQKEVHDEDDSAKDGPHSESSQVSSSAVTSGTSASQLNESRTTSSDEGWDVMSRGSAVDSTSRASSTTRPEAAAEPGRAADDQESQTGLLGRTLGFLGKPIKKST</sequence>
<keyword evidence="11" id="KW-0752">Steroid biosynthesis</keyword>
<keyword evidence="10" id="KW-0677">Repeat</keyword>
<feature type="compositionally biased region" description="Basic and acidic residues" evidence="20">
    <location>
        <begin position="234"/>
        <end position="245"/>
    </location>
</feature>
<dbReference type="Pfam" id="PF02893">
    <property type="entry name" value="GRAM"/>
    <property type="match status" value="2"/>
</dbReference>
<comment type="caution">
    <text evidence="22">The sequence shown here is derived from an EMBL/GenBank/DDBJ whole genome shotgun (WGS) entry which is preliminary data.</text>
</comment>
<feature type="compositionally biased region" description="Polar residues" evidence="20">
    <location>
        <begin position="1668"/>
        <end position="1677"/>
    </location>
</feature>
<dbReference type="SMART" id="SM00568">
    <property type="entry name" value="GRAM"/>
    <property type="match status" value="2"/>
</dbReference>
<feature type="region of interest" description="Disordered" evidence="20">
    <location>
        <begin position="1438"/>
        <end position="1461"/>
    </location>
</feature>
<feature type="compositionally biased region" description="Basic residues" evidence="20">
    <location>
        <begin position="246"/>
        <end position="264"/>
    </location>
</feature>
<evidence type="ECO:0000256" key="9">
    <source>
        <dbReference type="ARBA" id="ARBA00022679"/>
    </source>
</evidence>
<organism evidence="22 23">
    <name type="scientific">Rhodotorula mucilaginosa</name>
    <name type="common">Yeast</name>
    <name type="synonym">Rhodotorula rubra</name>
    <dbReference type="NCBI Taxonomy" id="5537"/>
    <lineage>
        <taxon>Eukaryota</taxon>
        <taxon>Fungi</taxon>
        <taxon>Dikarya</taxon>
        <taxon>Basidiomycota</taxon>
        <taxon>Pucciniomycotina</taxon>
        <taxon>Microbotryomycetes</taxon>
        <taxon>Sporidiobolales</taxon>
        <taxon>Sporidiobolaceae</taxon>
        <taxon>Rhodotorula</taxon>
    </lineage>
</organism>
<evidence type="ECO:0000256" key="1">
    <source>
        <dbReference type="ARBA" id="ARBA00004170"/>
    </source>
</evidence>
<feature type="compositionally biased region" description="Basic and acidic residues" evidence="20">
    <location>
        <begin position="1628"/>
        <end position="1648"/>
    </location>
</feature>
<dbReference type="OrthoDB" id="10261837at2759"/>
<feature type="compositionally biased region" description="Acidic residues" evidence="20">
    <location>
        <begin position="130"/>
        <end position="139"/>
    </location>
</feature>
<dbReference type="Pfam" id="PF03033">
    <property type="entry name" value="Glyco_transf_28"/>
    <property type="match status" value="1"/>
</dbReference>
<feature type="domain" description="PH" evidence="21">
    <location>
        <begin position="474"/>
        <end position="568"/>
    </location>
</feature>
<dbReference type="GO" id="GO:0016020">
    <property type="term" value="C:membrane"/>
    <property type="evidence" value="ECO:0007669"/>
    <property type="project" value="UniProtKB-SubCell"/>
</dbReference>
<keyword evidence="9" id="KW-0808">Transferase</keyword>
<dbReference type="EMBL" id="PUHQ01000022">
    <property type="protein sequence ID" value="KAG0663091.1"/>
    <property type="molecule type" value="Genomic_DNA"/>
</dbReference>
<dbReference type="CDD" id="cd03784">
    <property type="entry name" value="GT1_Gtf-like"/>
    <property type="match status" value="1"/>
</dbReference>
<dbReference type="InterPro" id="IPR048065">
    <property type="entry name" value="ATG26_PH_GRAM2"/>
</dbReference>
<evidence type="ECO:0000256" key="20">
    <source>
        <dbReference type="SAM" id="MobiDB-lite"/>
    </source>
</evidence>
<accession>A0A9P6W5G4</accession>
<feature type="compositionally biased region" description="Low complexity" evidence="20">
    <location>
        <begin position="113"/>
        <end position="129"/>
    </location>
</feature>
<proteinExistence type="inferred from homology"/>
<dbReference type="EC" id="2.4.1.173" evidence="4"/>
<dbReference type="CDD" id="cd13216">
    <property type="entry name" value="PH-GRAM2_AGT26"/>
    <property type="match status" value="1"/>
</dbReference>
<feature type="compositionally biased region" description="Low complexity" evidence="20">
    <location>
        <begin position="1649"/>
        <end position="1667"/>
    </location>
</feature>
<reference evidence="22 23" key="1">
    <citation type="submission" date="2020-11" db="EMBL/GenBank/DDBJ databases">
        <title>Kefir isolates.</title>
        <authorList>
            <person name="Marcisauskas S."/>
            <person name="Kim Y."/>
            <person name="Blasche S."/>
        </authorList>
    </citation>
    <scope>NUCLEOTIDE SEQUENCE [LARGE SCALE GENOMIC DNA]</scope>
    <source>
        <strain evidence="22 23">KR</strain>
    </source>
</reference>
<feature type="region of interest" description="Disordered" evidence="20">
    <location>
        <begin position="1076"/>
        <end position="1125"/>
    </location>
</feature>
<dbReference type="Gene3D" id="2.30.29.30">
    <property type="entry name" value="Pleckstrin-homology domain (PH domain)/Phosphotyrosine-binding domain (PTB)"/>
    <property type="match status" value="2"/>
</dbReference>
<feature type="region of interest" description="Disordered" evidence="20">
    <location>
        <begin position="645"/>
        <end position="926"/>
    </location>
</feature>
<feature type="compositionally biased region" description="Acidic residues" evidence="20">
    <location>
        <begin position="1604"/>
        <end position="1614"/>
    </location>
</feature>
<comment type="similarity">
    <text evidence="3">Belongs to the glycosyltransferase 28 family.</text>
</comment>
<feature type="compositionally biased region" description="Basic and acidic residues" evidence="20">
    <location>
        <begin position="39"/>
        <end position="51"/>
    </location>
</feature>
<dbReference type="GO" id="GO:0016126">
    <property type="term" value="P:sterol biosynthetic process"/>
    <property type="evidence" value="ECO:0007669"/>
    <property type="project" value="UniProtKB-KW"/>
</dbReference>
<evidence type="ECO:0000256" key="16">
    <source>
        <dbReference type="ARBA" id="ARBA00023221"/>
    </source>
</evidence>
<evidence type="ECO:0000256" key="18">
    <source>
        <dbReference type="ARBA" id="ARBA00047886"/>
    </source>
</evidence>
<feature type="compositionally biased region" description="Polar residues" evidence="20">
    <location>
        <begin position="402"/>
        <end position="411"/>
    </location>
</feature>
<protein>
    <recommendedName>
        <fullName evidence="5">Sterol 3-beta-glucosyltransferase</fullName>
        <ecNumber evidence="4">2.4.1.173</ecNumber>
    </recommendedName>
    <alternativeName>
        <fullName evidence="17">Autophagy-related protein 26</fullName>
    </alternativeName>
</protein>
<dbReference type="FunFam" id="3.40.50.2000:FF:000009">
    <property type="entry name" value="Sterol 3-beta-glucosyltransferase UGT80A2"/>
    <property type="match status" value="1"/>
</dbReference>
<evidence type="ECO:0000313" key="23">
    <source>
        <dbReference type="Proteomes" id="UP000777482"/>
    </source>
</evidence>
<comment type="catalytic activity">
    <reaction evidence="18">
        <text>ergosterol + UDP-alpha-D-glucose = ergosteryl 3-beta-D-glucoside + UDP + H(+)</text>
        <dbReference type="Rhea" id="RHEA:61836"/>
        <dbReference type="ChEBI" id="CHEBI:15378"/>
        <dbReference type="ChEBI" id="CHEBI:16933"/>
        <dbReference type="ChEBI" id="CHEBI:52973"/>
        <dbReference type="ChEBI" id="CHEBI:58223"/>
        <dbReference type="ChEBI" id="CHEBI:58885"/>
    </reaction>
    <physiologicalReaction direction="left-to-right" evidence="18">
        <dbReference type="Rhea" id="RHEA:61837"/>
    </physiologicalReaction>
</comment>
<keyword evidence="16" id="KW-0753">Steroid metabolism</keyword>
<gene>
    <name evidence="22" type="primary">ATG26</name>
    <name evidence="22" type="ORF">C6P46_002934</name>
</gene>
<dbReference type="InterPro" id="IPR010610">
    <property type="entry name" value="EryCIII-like_C"/>
</dbReference>
<dbReference type="InterPro" id="IPR048066">
    <property type="entry name" value="ATG26_PH_GRAM1"/>
</dbReference>
<keyword evidence="6" id="KW-0963">Cytoplasm</keyword>
<evidence type="ECO:0000256" key="3">
    <source>
        <dbReference type="ARBA" id="ARBA00006962"/>
    </source>
</evidence>
<dbReference type="Pfam" id="PF06722">
    <property type="entry name" value="EryCIII-like_C"/>
    <property type="match status" value="1"/>
</dbReference>
<evidence type="ECO:0000256" key="6">
    <source>
        <dbReference type="ARBA" id="ARBA00022490"/>
    </source>
</evidence>
<dbReference type="InterPro" id="IPR002213">
    <property type="entry name" value="UDP_glucos_trans"/>
</dbReference>
<evidence type="ECO:0000256" key="2">
    <source>
        <dbReference type="ARBA" id="ARBA00004496"/>
    </source>
</evidence>
<feature type="compositionally biased region" description="Basic and acidic residues" evidence="20">
    <location>
        <begin position="327"/>
        <end position="340"/>
    </location>
</feature>
<evidence type="ECO:0000256" key="7">
    <source>
        <dbReference type="ARBA" id="ARBA00022516"/>
    </source>
</evidence>